<dbReference type="Pfam" id="PF02631">
    <property type="entry name" value="RecX_HTH2"/>
    <property type="match status" value="1"/>
</dbReference>
<name>M7N7W8_9BACT</name>
<organism evidence="9 10">
    <name type="scientific">Cesiribacter andamanensis AMV16</name>
    <dbReference type="NCBI Taxonomy" id="1279009"/>
    <lineage>
        <taxon>Bacteria</taxon>
        <taxon>Pseudomonadati</taxon>
        <taxon>Bacteroidota</taxon>
        <taxon>Cytophagia</taxon>
        <taxon>Cytophagales</taxon>
        <taxon>Cesiribacteraceae</taxon>
        <taxon>Cesiribacter</taxon>
    </lineage>
</organism>
<keyword evidence="4 5" id="KW-0963">Cytoplasm</keyword>
<evidence type="ECO:0000313" key="9">
    <source>
        <dbReference type="EMBL" id="EMR04698.1"/>
    </source>
</evidence>
<dbReference type="EMBL" id="AODQ01000002">
    <property type="protein sequence ID" value="EMR04698.1"/>
    <property type="molecule type" value="Genomic_DNA"/>
</dbReference>
<dbReference type="STRING" id="1279009.ADICEAN_00150"/>
<dbReference type="RefSeq" id="WP_009193563.1">
    <property type="nucleotide sequence ID" value="NZ_AODQ01000002.1"/>
</dbReference>
<feature type="domain" description="RecX second three-helical" evidence="6">
    <location>
        <begin position="63"/>
        <end position="104"/>
    </location>
</feature>
<evidence type="ECO:0000256" key="1">
    <source>
        <dbReference type="ARBA" id="ARBA00004496"/>
    </source>
</evidence>
<accession>M7N7W8</accession>
<dbReference type="eggNOG" id="COG2137">
    <property type="taxonomic scope" value="Bacteria"/>
</dbReference>
<dbReference type="Gene3D" id="1.10.10.10">
    <property type="entry name" value="Winged helix-like DNA-binding domain superfamily/Winged helix DNA-binding domain"/>
    <property type="match status" value="2"/>
</dbReference>
<dbReference type="GO" id="GO:0006282">
    <property type="term" value="P:regulation of DNA repair"/>
    <property type="evidence" value="ECO:0007669"/>
    <property type="project" value="UniProtKB-UniRule"/>
</dbReference>
<reference evidence="9 10" key="1">
    <citation type="journal article" date="2013" name="Genome Announc.">
        <title>Draft Genome Sequence of Cesiribacter andamanensis Strain AMV16T, Isolated from a Soil Sample from a Mud Volcano in the Andaman Islands, India.</title>
        <authorList>
            <person name="Shivaji S."/>
            <person name="Ara S."/>
            <person name="Begum Z."/>
            <person name="Srinivas T.N."/>
            <person name="Singh A."/>
            <person name="Kumar Pinnaka A."/>
        </authorList>
    </citation>
    <scope>NUCLEOTIDE SEQUENCE [LARGE SCALE GENOMIC DNA]</scope>
    <source>
        <strain evidence="9 10">AMV16</strain>
    </source>
</reference>
<dbReference type="InterPro" id="IPR036388">
    <property type="entry name" value="WH-like_DNA-bd_sf"/>
</dbReference>
<evidence type="ECO:0000256" key="2">
    <source>
        <dbReference type="ARBA" id="ARBA00009695"/>
    </source>
</evidence>
<feature type="domain" description="RecX first three-helical" evidence="8">
    <location>
        <begin position="17"/>
        <end position="56"/>
    </location>
</feature>
<evidence type="ECO:0000256" key="4">
    <source>
        <dbReference type="ARBA" id="ARBA00022490"/>
    </source>
</evidence>
<gene>
    <name evidence="5" type="primary">recX</name>
    <name evidence="9" type="ORF">ADICEAN_00150</name>
</gene>
<dbReference type="Pfam" id="PF21982">
    <property type="entry name" value="RecX_HTH1"/>
    <property type="match status" value="1"/>
</dbReference>
<dbReference type="PANTHER" id="PTHR33602:SF1">
    <property type="entry name" value="REGULATORY PROTEIN RECX FAMILY PROTEIN"/>
    <property type="match status" value="1"/>
</dbReference>
<proteinExistence type="inferred from homology"/>
<evidence type="ECO:0000259" key="7">
    <source>
        <dbReference type="Pfam" id="PF21981"/>
    </source>
</evidence>
<comment type="similarity">
    <text evidence="2 5">Belongs to the RecX family.</text>
</comment>
<dbReference type="InterPro" id="IPR053925">
    <property type="entry name" value="RecX_HTH_3rd"/>
</dbReference>
<comment type="caution">
    <text evidence="9">The sequence shown here is derived from an EMBL/GenBank/DDBJ whole genome shotgun (WGS) entry which is preliminary data.</text>
</comment>
<dbReference type="PANTHER" id="PTHR33602">
    <property type="entry name" value="REGULATORY PROTEIN RECX FAMILY PROTEIN"/>
    <property type="match status" value="1"/>
</dbReference>
<dbReference type="HAMAP" id="MF_01114">
    <property type="entry name" value="RecX"/>
    <property type="match status" value="1"/>
</dbReference>
<dbReference type="Pfam" id="PF21981">
    <property type="entry name" value="RecX_HTH3"/>
    <property type="match status" value="1"/>
</dbReference>
<dbReference type="InterPro" id="IPR053926">
    <property type="entry name" value="RecX_HTH_1st"/>
</dbReference>
<keyword evidence="10" id="KW-1185">Reference proteome</keyword>
<dbReference type="InterPro" id="IPR053924">
    <property type="entry name" value="RecX_HTH_2nd"/>
</dbReference>
<evidence type="ECO:0000259" key="6">
    <source>
        <dbReference type="Pfam" id="PF02631"/>
    </source>
</evidence>
<dbReference type="OrthoDB" id="1523826at2"/>
<evidence type="ECO:0000256" key="5">
    <source>
        <dbReference type="HAMAP-Rule" id="MF_01114"/>
    </source>
</evidence>
<feature type="domain" description="RecX third three-helical" evidence="7">
    <location>
        <begin position="111"/>
        <end position="158"/>
    </location>
</feature>
<comment type="subcellular location">
    <subcellularLocation>
        <location evidence="1 5">Cytoplasm</location>
    </subcellularLocation>
</comment>
<evidence type="ECO:0000256" key="3">
    <source>
        <dbReference type="ARBA" id="ARBA00018111"/>
    </source>
</evidence>
<dbReference type="AlphaFoldDB" id="M7N7W8"/>
<dbReference type="InterPro" id="IPR003783">
    <property type="entry name" value="Regulatory_RecX"/>
</dbReference>
<dbReference type="Proteomes" id="UP000011910">
    <property type="component" value="Unassembled WGS sequence"/>
</dbReference>
<protein>
    <recommendedName>
        <fullName evidence="3 5">Regulatory protein RecX</fullName>
    </recommendedName>
</protein>
<sequence>MRKRSADPPKPLHYADAKAKGMAYCVYQERSRQQLRDKLAEWGQEPDAIERLLAELEEENYLNEERFARAYAGGKFRQKRWGRYKILQGLKQHRVAAPLQQQALQQEIDPDVYWQTLLELLEKKAATESERNPALRRSKLARYAISKGYEQDLVWDALKELGE</sequence>
<evidence type="ECO:0000259" key="8">
    <source>
        <dbReference type="Pfam" id="PF21982"/>
    </source>
</evidence>
<comment type="function">
    <text evidence="5">Modulates RecA activity.</text>
</comment>
<evidence type="ECO:0000313" key="10">
    <source>
        <dbReference type="Proteomes" id="UP000011910"/>
    </source>
</evidence>
<dbReference type="GO" id="GO:0005737">
    <property type="term" value="C:cytoplasm"/>
    <property type="evidence" value="ECO:0007669"/>
    <property type="project" value="UniProtKB-SubCell"/>
</dbReference>